<proteinExistence type="predicted"/>
<protein>
    <submittedName>
        <fullName evidence="2">Uncharacterized protein</fullName>
    </submittedName>
</protein>
<reference evidence="2" key="1">
    <citation type="submission" date="2022-12" db="EMBL/GenBank/DDBJ databases">
        <authorList>
            <person name="Webb A."/>
        </authorList>
    </citation>
    <scope>NUCLEOTIDE SEQUENCE</scope>
    <source>
        <strain evidence="2">Pd1</strain>
    </source>
</reference>
<gene>
    <name evidence="2" type="ORF">PDE001_LOCUS3170</name>
</gene>
<name>A0AAV0TRF7_9STRA</name>
<dbReference type="EMBL" id="CANTFM010000534">
    <property type="protein sequence ID" value="CAI5724637.1"/>
    <property type="molecule type" value="Genomic_DNA"/>
</dbReference>
<evidence type="ECO:0000313" key="3">
    <source>
        <dbReference type="Proteomes" id="UP001162029"/>
    </source>
</evidence>
<evidence type="ECO:0000256" key="1">
    <source>
        <dbReference type="SAM" id="MobiDB-lite"/>
    </source>
</evidence>
<dbReference type="InterPro" id="IPR008833">
    <property type="entry name" value="Surf2"/>
</dbReference>
<feature type="compositionally biased region" description="Basic and acidic residues" evidence="1">
    <location>
        <begin position="188"/>
        <end position="205"/>
    </location>
</feature>
<dbReference type="PANTHER" id="PTHR34348:SF1">
    <property type="entry name" value="SURFEIT LOCUS PROTEIN 2"/>
    <property type="match status" value="1"/>
</dbReference>
<comment type="caution">
    <text evidence="2">The sequence shown here is derived from an EMBL/GenBank/DDBJ whole genome shotgun (WGS) entry which is preliminary data.</text>
</comment>
<feature type="region of interest" description="Disordered" evidence="1">
    <location>
        <begin position="186"/>
        <end position="243"/>
    </location>
</feature>
<dbReference type="Pfam" id="PF05477">
    <property type="entry name" value="SURF2"/>
    <property type="match status" value="1"/>
</dbReference>
<evidence type="ECO:0000313" key="2">
    <source>
        <dbReference type="EMBL" id="CAI5724637.1"/>
    </source>
</evidence>
<feature type="compositionally biased region" description="Basic and acidic residues" evidence="1">
    <location>
        <begin position="214"/>
        <end position="223"/>
    </location>
</feature>
<sequence length="243" mass="27190">MLYDTATITSPLSAAPSAKSSEPNVTAVPLPNTSFATADKIQLTSVEIEKVDSRKKDSAATTKTAPISKNVEAKKARKAVEALVNSSADLTFIGESRVRCSTTGHEMLADVNIINTYLHGKRYQKACNLKLSFAKYAPMFVDHPDESKTDMLWCNVTDSAIARDEKRVNDHMTALKYQKQLSSWQKQEAAKKKAEEEENQRREARIQMAKRKRLEAAKEKDDDNAVVSERPIKRKRLSTNSDK</sequence>
<accession>A0AAV0TRF7</accession>
<dbReference type="Proteomes" id="UP001162029">
    <property type="component" value="Unassembled WGS sequence"/>
</dbReference>
<dbReference type="AlphaFoldDB" id="A0AAV0TRF7"/>
<dbReference type="PANTHER" id="PTHR34348">
    <property type="entry name" value="SURFEIT LOCUS PROTEIN 2"/>
    <property type="match status" value="1"/>
</dbReference>
<organism evidence="2 3">
    <name type="scientific">Peronospora destructor</name>
    <dbReference type="NCBI Taxonomy" id="86335"/>
    <lineage>
        <taxon>Eukaryota</taxon>
        <taxon>Sar</taxon>
        <taxon>Stramenopiles</taxon>
        <taxon>Oomycota</taxon>
        <taxon>Peronosporomycetes</taxon>
        <taxon>Peronosporales</taxon>
        <taxon>Peronosporaceae</taxon>
        <taxon>Peronospora</taxon>
    </lineage>
</organism>
<keyword evidence="3" id="KW-1185">Reference proteome</keyword>